<evidence type="ECO:0000256" key="1">
    <source>
        <dbReference type="ARBA" id="ARBA00004496"/>
    </source>
</evidence>
<evidence type="ECO:0000259" key="5">
    <source>
        <dbReference type="PROSITE" id="PS51192"/>
    </source>
</evidence>
<dbReference type="Proteomes" id="UP001201163">
    <property type="component" value="Unassembled WGS sequence"/>
</dbReference>
<dbReference type="GO" id="GO:0031047">
    <property type="term" value="P:regulatory ncRNA-mediated gene silencing"/>
    <property type="evidence" value="ECO:0007669"/>
    <property type="project" value="UniProtKB-KW"/>
</dbReference>
<dbReference type="GO" id="GO:0005737">
    <property type="term" value="C:cytoplasm"/>
    <property type="evidence" value="ECO:0007669"/>
    <property type="project" value="UniProtKB-SubCell"/>
</dbReference>
<proteinExistence type="predicted"/>
<dbReference type="Pfam" id="PF13087">
    <property type="entry name" value="AAA_12"/>
    <property type="match status" value="1"/>
</dbReference>
<comment type="subcellular location">
    <subcellularLocation>
        <location evidence="1">Cytoplasm</location>
    </subcellularLocation>
</comment>
<feature type="domain" description="Helicase ATP-binding" evidence="5">
    <location>
        <begin position="450"/>
        <end position="616"/>
    </location>
</feature>
<evidence type="ECO:0000256" key="3">
    <source>
        <dbReference type="ARBA" id="ARBA00023158"/>
    </source>
</evidence>
<dbReference type="SUPFAM" id="SSF52540">
    <property type="entry name" value="P-loop containing nucleoside triphosphate hydrolases"/>
    <property type="match status" value="1"/>
</dbReference>
<keyword evidence="6" id="KW-0378">Hydrolase</keyword>
<dbReference type="InterPro" id="IPR027417">
    <property type="entry name" value="P-loop_NTPase"/>
</dbReference>
<dbReference type="GO" id="GO:0016787">
    <property type="term" value="F:hydrolase activity"/>
    <property type="evidence" value="ECO:0007669"/>
    <property type="project" value="UniProtKB-KW"/>
</dbReference>
<dbReference type="InterPro" id="IPR047187">
    <property type="entry name" value="SF1_C_Upf1"/>
</dbReference>
<evidence type="ECO:0000256" key="4">
    <source>
        <dbReference type="ARBA" id="ARBA00048432"/>
    </source>
</evidence>
<dbReference type="PROSITE" id="PS51192">
    <property type="entry name" value="HELICASE_ATP_BIND_1"/>
    <property type="match status" value="1"/>
</dbReference>
<dbReference type="AlphaFoldDB" id="A0AAD4LGQ0"/>
<dbReference type="CDD" id="cd18808">
    <property type="entry name" value="SF1_C_Upf1"/>
    <property type="match status" value="1"/>
</dbReference>
<keyword evidence="7" id="KW-1185">Reference proteome</keyword>
<protein>
    <submittedName>
        <fullName evidence="6">P-loop containing nucleoside triphosphate hydrolase protein</fullName>
    </submittedName>
</protein>
<comment type="caution">
    <text evidence="6">The sequence shown here is derived from an EMBL/GenBank/DDBJ whole genome shotgun (WGS) entry which is preliminary data.</text>
</comment>
<dbReference type="InterPro" id="IPR041679">
    <property type="entry name" value="DNA2/NAM7-like_C"/>
</dbReference>
<reference evidence="6" key="1">
    <citation type="submission" date="2022-01" db="EMBL/GenBank/DDBJ databases">
        <title>Comparative genomics reveals a dynamic genome evolution in the ectomycorrhizal milk-cap (Lactarius) mushrooms.</title>
        <authorList>
            <consortium name="DOE Joint Genome Institute"/>
            <person name="Lebreton A."/>
            <person name="Tang N."/>
            <person name="Kuo A."/>
            <person name="LaButti K."/>
            <person name="Drula E."/>
            <person name="Barry K."/>
            <person name="Clum A."/>
            <person name="Lipzen A."/>
            <person name="Mousain D."/>
            <person name="Ng V."/>
            <person name="Wang R."/>
            <person name="Wang X."/>
            <person name="Dai Y."/>
            <person name="Henrissat B."/>
            <person name="Grigoriev I.V."/>
            <person name="Guerin-Laguette A."/>
            <person name="Yu F."/>
            <person name="Martin F.M."/>
        </authorList>
    </citation>
    <scope>NUCLEOTIDE SEQUENCE</scope>
    <source>
        <strain evidence="6">QP</strain>
    </source>
</reference>
<accession>A0AAD4LGQ0</accession>
<dbReference type="CDD" id="cd18038">
    <property type="entry name" value="DEXXQc_Helz-like"/>
    <property type="match status" value="1"/>
</dbReference>
<keyword evidence="3" id="KW-0943">RNA-mediated gene silencing</keyword>
<evidence type="ECO:0000313" key="6">
    <source>
        <dbReference type="EMBL" id="KAH8992651.1"/>
    </source>
</evidence>
<name>A0AAD4LGQ0_9AGAM</name>
<dbReference type="Gene3D" id="3.40.50.300">
    <property type="entry name" value="P-loop containing nucleotide triphosphate hydrolases"/>
    <property type="match status" value="2"/>
</dbReference>
<dbReference type="InterPro" id="IPR026122">
    <property type="entry name" value="MOV-10/SDE3_DEXXQ/H-box"/>
</dbReference>
<sequence length="900" mass="101164">MCLQIAFNDRMQLSDRKFVVLRELRGRATLPGNHVGDPHPREPFPRSILVDDDATLFTEEREILSDSHGTGISVSDEEGVNFGIVERNGLKGPFRAPSFSVTIDHAKGFPAVTFVEARIRSWDGSDSSFKATLRGRSRIIRPGMKKTVQIKFIPEFEGQFEATLQLIFSVSRQSGRFAVLRRLRAIAGSLEDHNRFEFLAQETYIPRSGSARQIPPEKITPLSNPARRLGNLPEYELPPMVQEAVDSATIIDAYNNKAPDLIAALRPTELTMGTYAEFFTALLSVEEGHQLRDILDQRPSEVEVQKEGSRYFIEFENSDEDLLPEALLGDFLWLEDSQDDVYYDTRITKASVFMRRDLAVLKIYLQVPTSFNLYRGAIFLLHFRLNRVTLRRQYHALASSLVHLRRFLFPSTLDIKPIRPLSEAEITKLSLVNEKIREDEQQLQTVVSILQQPKGTVPFIIFGPPGTGKSTTVVESIMQLLHRDDGAKVLACTPSNAAADVLVELLARAGLTVDQLLRLNARSRVMESIPVGVLAFSASPERAKIRTYRVVVSTCSSAGRLLMQKIPTGHFSHIIIDEAAQAEEPLSLIPIAAFSSTSTNVILAGDPRQLGPVIKSNPASKAGLGKSYLERLMDISEMYGLDTQVATTIVELQQDRRSHGAIIAWPNRYLYEDSMHASATPDVSHFLLQSDVLPKKGFPVVFHGIKGRELRARNSPSFLNVHEASVVRDYCQRLTQDREHKIYAEDIGVIAPYKAQVRAIRELLRPADLKDVSVGSVEQFQGQERKVIIFATTRTNSEVDRRRALGFLQNRQRMNVAITRAQALLIVVGDPEVLGKDELWRTFLNYACLRGGWTGKMLTWKPKEEVHVPRYEVIPRPGGVVYDESYVDGKSEKIYRYSSS</sequence>
<dbReference type="Pfam" id="PF13086">
    <property type="entry name" value="AAA_11"/>
    <property type="match status" value="2"/>
</dbReference>
<gene>
    <name evidence="6" type="ORF">EDB92DRAFT_537655</name>
</gene>
<dbReference type="EMBL" id="JAKELL010000021">
    <property type="protein sequence ID" value="KAH8992651.1"/>
    <property type="molecule type" value="Genomic_DNA"/>
</dbReference>
<dbReference type="PANTHER" id="PTHR45418">
    <property type="entry name" value="CANCER/TESTIS ANTIGEN 55"/>
    <property type="match status" value="1"/>
</dbReference>
<keyword evidence="2" id="KW-0963">Cytoplasm</keyword>
<dbReference type="GO" id="GO:0032574">
    <property type="term" value="F:5'-3' RNA helicase activity"/>
    <property type="evidence" value="ECO:0007669"/>
    <property type="project" value="InterPro"/>
</dbReference>
<dbReference type="InterPro" id="IPR041677">
    <property type="entry name" value="DNA2/NAM7_AAA_11"/>
</dbReference>
<comment type="catalytic activity">
    <reaction evidence="4">
        <text>ATP + H2O = ADP + phosphate + H(+)</text>
        <dbReference type="Rhea" id="RHEA:13065"/>
        <dbReference type="ChEBI" id="CHEBI:15377"/>
        <dbReference type="ChEBI" id="CHEBI:15378"/>
        <dbReference type="ChEBI" id="CHEBI:30616"/>
        <dbReference type="ChEBI" id="CHEBI:43474"/>
        <dbReference type="ChEBI" id="CHEBI:456216"/>
        <dbReference type="EC" id="3.6.4.12"/>
    </reaction>
    <physiologicalReaction direction="left-to-right" evidence="4">
        <dbReference type="Rhea" id="RHEA:13066"/>
    </physiologicalReaction>
</comment>
<evidence type="ECO:0000256" key="2">
    <source>
        <dbReference type="ARBA" id="ARBA00022490"/>
    </source>
</evidence>
<dbReference type="GO" id="GO:0003723">
    <property type="term" value="F:RNA binding"/>
    <property type="evidence" value="ECO:0007669"/>
    <property type="project" value="InterPro"/>
</dbReference>
<dbReference type="GO" id="GO:0003678">
    <property type="term" value="F:DNA helicase activity"/>
    <property type="evidence" value="ECO:0007669"/>
    <property type="project" value="UniProtKB-EC"/>
</dbReference>
<dbReference type="InterPro" id="IPR014001">
    <property type="entry name" value="Helicase_ATP-bd"/>
</dbReference>
<organism evidence="6 7">
    <name type="scientific">Lactarius akahatsu</name>
    <dbReference type="NCBI Taxonomy" id="416441"/>
    <lineage>
        <taxon>Eukaryota</taxon>
        <taxon>Fungi</taxon>
        <taxon>Dikarya</taxon>
        <taxon>Basidiomycota</taxon>
        <taxon>Agaricomycotina</taxon>
        <taxon>Agaricomycetes</taxon>
        <taxon>Russulales</taxon>
        <taxon>Russulaceae</taxon>
        <taxon>Lactarius</taxon>
    </lineage>
</organism>
<evidence type="ECO:0000313" key="7">
    <source>
        <dbReference type="Proteomes" id="UP001201163"/>
    </source>
</evidence>
<dbReference type="PANTHER" id="PTHR45418:SF1">
    <property type="entry name" value="CANCER_TESTIS ANTIGEN 55"/>
    <property type="match status" value="1"/>
</dbReference>